<dbReference type="EMBL" id="VFQX01000022">
    <property type="protein sequence ID" value="KAF0979757.1"/>
    <property type="molecule type" value="Genomic_DNA"/>
</dbReference>
<feature type="region of interest" description="Disordered" evidence="1">
    <location>
        <begin position="1"/>
        <end position="32"/>
    </location>
</feature>
<proteinExistence type="predicted"/>
<feature type="compositionally biased region" description="Low complexity" evidence="1">
    <location>
        <begin position="1"/>
        <end position="19"/>
    </location>
</feature>
<dbReference type="VEuPathDB" id="AmoebaDB:NfTy_050680"/>
<gene>
    <name evidence="3" type="ORF">FDP41_000910</name>
</gene>
<dbReference type="GeneID" id="68108128"/>
<evidence type="ECO:0000256" key="1">
    <source>
        <dbReference type="SAM" id="MobiDB-lite"/>
    </source>
</evidence>
<reference evidence="3 4" key="1">
    <citation type="journal article" date="2019" name="Sci. Rep.">
        <title>Nanopore sequencing improves the draft genome of the human pathogenic amoeba Naegleria fowleri.</title>
        <authorList>
            <person name="Liechti N."/>
            <person name="Schurch N."/>
            <person name="Bruggmann R."/>
            <person name="Wittwer M."/>
        </authorList>
    </citation>
    <scope>NUCLEOTIDE SEQUENCE [LARGE SCALE GENOMIC DNA]</scope>
    <source>
        <strain evidence="3 4">ATCC 30894</strain>
    </source>
</reference>
<evidence type="ECO:0000256" key="2">
    <source>
        <dbReference type="SAM" id="Phobius"/>
    </source>
</evidence>
<protein>
    <submittedName>
        <fullName evidence="3">Uncharacterized protein</fullName>
    </submittedName>
</protein>
<dbReference type="OrthoDB" id="10463170at2759"/>
<accession>A0A6A5BRF7</accession>
<sequence length="296" mass="33419">MQRNPSNHNHTATSHSTTTTPPPSVPSQQLYLFTESATVFKQQPPPSRHEQIMTELNALAPGEASASSPASLVHIETIPQQVQPQRDDKGNVLTSLTHHQQQQEGAASVNFMEASPSHIQYSSPFASNENYKSEHISQQMSPSTMPLVGGKYPQFYGDRSDQRIDSLQLVPFEATLHEDLEDVDIHTTEEDTSTLQSLRRRSFLLARPSKHLKFYFGLAIVVAVLGWMVPCLSLLPLIAFYGYFKNSHNPRERKYARSSKKAIYFLILFDIVMFIVLFVSVTIYVLARERAKPNFN</sequence>
<dbReference type="VEuPathDB" id="AmoebaDB:NF0110390"/>
<feature type="transmembrane region" description="Helical" evidence="2">
    <location>
        <begin position="214"/>
        <end position="243"/>
    </location>
</feature>
<organism evidence="3 4">
    <name type="scientific">Naegleria fowleri</name>
    <name type="common">Brain eating amoeba</name>
    <dbReference type="NCBI Taxonomy" id="5763"/>
    <lineage>
        <taxon>Eukaryota</taxon>
        <taxon>Discoba</taxon>
        <taxon>Heterolobosea</taxon>
        <taxon>Tetramitia</taxon>
        <taxon>Eutetramitia</taxon>
        <taxon>Vahlkampfiidae</taxon>
        <taxon>Naegleria</taxon>
    </lineage>
</organism>
<evidence type="ECO:0000313" key="3">
    <source>
        <dbReference type="EMBL" id="KAF0979757.1"/>
    </source>
</evidence>
<keyword evidence="2" id="KW-0812">Transmembrane</keyword>
<dbReference type="Proteomes" id="UP000444721">
    <property type="component" value="Unassembled WGS sequence"/>
</dbReference>
<dbReference type="AlphaFoldDB" id="A0A6A5BRF7"/>
<feature type="transmembrane region" description="Helical" evidence="2">
    <location>
        <begin position="263"/>
        <end position="287"/>
    </location>
</feature>
<name>A0A6A5BRF7_NAEFO</name>
<dbReference type="VEuPathDB" id="AmoebaDB:FDP41_000910"/>
<comment type="caution">
    <text evidence="3">The sequence shown here is derived from an EMBL/GenBank/DDBJ whole genome shotgun (WGS) entry which is preliminary data.</text>
</comment>
<evidence type="ECO:0000313" key="4">
    <source>
        <dbReference type="Proteomes" id="UP000444721"/>
    </source>
</evidence>
<dbReference type="RefSeq" id="XP_044564470.1">
    <property type="nucleotide sequence ID" value="XM_044713024.1"/>
</dbReference>
<keyword evidence="2" id="KW-0472">Membrane</keyword>
<keyword evidence="4" id="KW-1185">Reference proteome</keyword>
<keyword evidence="2" id="KW-1133">Transmembrane helix</keyword>